<protein>
    <submittedName>
        <fullName evidence="3">Amidohydrolase family protein</fullName>
    </submittedName>
</protein>
<dbReference type="RefSeq" id="WP_019958749.1">
    <property type="nucleotide sequence ID" value="NZ_CP091512.1"/>
</dbReference>
<reference evidence="3" key="2">
    <citation type="journal article" date="2022" name="Res Sq">
        <title>Evolution of multicellular longitudinally dividing oral cavity symbionts (Neisseriaceae).</title>
        <authorList>
            <person name="Nyongesa S."/>
            <person name="Weber P."/>
            <person name="Bernet E."/>
            <person name="Pullido F."/>
            <person name="Nieckarz M."/>
            <person name="Delaby M."/>
            <person name="Nieves C."/>
            <person name="Viehboeck T."/>
            <person name="Krause N."/>
            <person name="Rivera-Millot A."/>
            <person name="Nakamura A."/>
            <person name="Vischer N."/>
            <person name="VanNieuwenhze M."/>
            <person name="Brun Y."/>
            <person name="Cava F."/>
            <person name="Bulgheresi S."/>
            <person name="Veyrier F."/>
        </authorList>
    </citation>
    <scope>NUCLEOTIDE SEQUENCE</scope>
    <source>
        <strain evidence="3">SAG 1488-6</strain>
    </source>
</reference>
<dbReference type="SUPFAM" id="SSF51338">
    <property type="entry name" value="Composite domain of metallo-dependent hydrolases"/>
    <property type="match status" value="1"/>
</dbReference>
<proteinExistence type="predicted"/>
<dbReference type="Pfam" id="PF01979">
    <property type="entry name" value="Amidohydro_1"/>
    <property type="match status" value="1"/>
</dbReference>
<dbReference type="Proteomes" id="UP000832034">
    <property type="component" value="Chromosome"/>
</dbReference>
<dbReference type="Gene3D" id="3.20.20.140">
    <property type="entry name" value="Metal-dependent hydrolases"/>
    <property type="match status" value="1"/>
</dbReference>
<name>A0ABY4EBL8_VITST</name>
<dbReference type="InterPro" id="IPR051781">
    <property type="entry name" value="Metallo-dep_Hydrolase"/>
</dbReference>
<gene>
    <name evidence="3" type="ORF">LVJ81_03640</name>
</gene>
<dbReference type="InterPro" id="IPR011059">
    <property type="entry name" value="Metal-dep_hydrolase_composite"/>
</dbReference>
<evidence type="ECO:0000313" key="4">
    <source>
        <dbReference type="Proteomes" id="UP000832034"/>
    </source>
</evidence>
<accession>A0ABY4EBL8</accession>
<dbReference type="PANTHER" id="PTHR43135:SF3">
    <property type="entry name" value="ALPHA-D-RIBOSE 1-METHYLPHOSPHONATE 5-TRIPHOSPHATE DIPHOSPHATASE"/>
    <property type="match status" value="1"/>
</dbReference>
<dbReference type="InterPro" id="IPR032466">
    <property type="entry name" value="Metal_Hydrolase"/>
</dbReference>
<evidence type="ECO:0000313" key="3">
    <source>
        <dbReference type="EMBL" id="UOO93136.1"/>
    </source>
</evidence>
<dbReference type="SUPFAM" id="SSF51556">
    <property type="entry name" value="Metallo-dependent hydrolases"/>
    <property type="match status" value="1"/>
</dbReference>
<sequence length="423" mass="45942">MNIKHIAFKTLLLSALVSSPAYAADLIIKNATVFDGTGSDLIKNANVIIEDGKVKAIETGRSKEKADQIIDAKGKTVMPGIINSHLHLFWNMYDLPPKMPASNDSEAKAFMDGELKTRLHDHLTHGVTSILSPIDFWPYIDEVKKKVASGEIVGPRIFMAGPVLVQSGDYYACAGLAGADLKWCNEHVRLPIDTPKQAQASVQKLVGYKTDVVVYDGVTNQKKFNLPALKAIVDEAHKNDLKVFVHNADAKNVPAMIEAGVDVFIHPPAVTKDMDGRYLNVLGEKKMPLAITLGFMQRYIGLGFATDKDKNDYDIMKNNVQVMLKAGATPLFTSDVPGIPAKEVIPMVTGVMKGQGIDNKTILLSATREGAKALGADNLGTLEPGKIADLILVDGDPLQDITALERVQVVVKDGELIINRLKK</sequence>
<dbReference type="Gene3D" id="2.30.40.10">
    <property type="entry name" value="Urease, subunit C, domain 1"/>
    <property type="match status" value="1"/>
</dbReference>
<reference evidence="3" key="1">
    <citation type="submission" date="2021-12" db="EMBL/GenBank/DDBJ databases">
        <authorList>
            <person name="Veyrier F.J."/>
        </authorList>
    </citation>
    <scope>NUCLEOTIDE SEQUENCE</scope>
    <source>
        <strain evidence="3">SAG 1488-6</strain>
    </source>
</reference>
<evidence type="ECO:0000259" key="2">
    <source>
        <dbReference type="Pfam" id="PF01979"/>
    </source>
</evidence>
<feature type="domain" description="Amidohydrolase-related" evidence="2">
    <location>
        <begin position="76"/>
        <end position="416"/>
    </location>
</feature>
<keyword evidence="1" id="KW-0732">Signal</keyword>
<feature type="signal peptide" evidence="1">
    <location>
        <begin position="1"/>
        <end position="23"/>
    </location>
</feature>
<feature type="chain" id="PRO_5046997244" evidence="1">
    <location>
        <begin position="24"/>
        <end position="423"/>
    </location>
</feature>
<dbReference type="InterPro" id="IPR006680">
    <property type="entry name" value="Amidohydro-rel"/>
</dbReference>
<organism evidence="3 4">
    <name type="scientific">Vitreoscilla stercoraria</name>
    <dbReference type="NCBI Taxonomy" id="61"/>
    <lineage>
        <taxon>Bacteria</taxon>
        <taxon>Pseudomonadati</taxon>
        <taxon>Pseudomonadota</taxon>
        <taxon>Betaproteobacteria</taxon>
        <taxon>Neisseriales</taxon>
        <taxon>Neisseriaceae</taxon>
        <taxon>Vitreoscilla</taxon>
    </lineage>
</organism>
<dbReference type="PANTHER" id="PTHR43135">
    <property type="entry name" value="ALPHA-D-RIBOSE 1-METHYLPHOSPHONATE 5-TRIPHOSPHATE DIPHOSPHATASE"/>
    <property type="match status" value="1"/>
</dbReference>
<evidence type="ECO:0000256" key="1">
    <source>
        <dbReference type="SAM" id="SignalP"/>
    </source>
</evidence>
<dbReference type="EMBL" id="CP091512">
    <property type="protein sequence ID" value="UOO93136.1"/>
    <property type="molecule type" value="Genomic_DNA"/>
</dbReference>
<keyword evidence="4" id="KW-1185">Reference proteome</keyword>